<evidence type="ECO:0000256" key="2">
    <source>
        <dbReference type="SAM" id="SignalP"/>
    </source>
</evidence>
<dbReference type="EMBL" id="JAEHOC010000005">
    <property type="protein sequence ID" value="KAG2441793.1"/>
    <property type="molecule type" value="Genomic_DNA"/>
</dbReference>
<comment type="caution">
    <text evidence="3">The sequence shown here is derived from an EMBL/GenBank/DDBJ whole genome shotgun (WGS) entry which is preliminary data.</text>
</comment>
<protein>
    <recommendedName>
        <fullName evidence="5">C-type lectin domain-containing protein</fullName>
    </recommendedName>
</protein>
<keyword evidence="2" id="KW-0732">Signal</keyword>
<feature type="chain" id="PRO_5032777829" description="C-type lectin domain-containing protein" evidence="2">
    <location>
        <begin position="25"/>
        <end position="378"/>
    </location>
</feature>
<evidence type="ECO:0000256" key="1">
    <source>
        <dbReference type="SAM" id="MobiDB-lite"/>
    </source>
</evidence>
<dbReference type="OrthoDB" id="535088at2759"/>
<accession>A0A835W8N9</accession>
<evidence type="ECO:0008006" key="5">
    <source>
        <dbReference type="Google" id="ProtNLM"/>
    </source>
</evidence>
<name>A0A835W8N9_CHLIN</name>
<evidence type="ECO:0000313" key="3">
    <source>
        <dbReference type="EMBL" id="KAG2441793.1"/>
    </source>
</evidence>
<evidence type="ECO:0000313" key="4">
    <source>
        <dbReference type="Proteomes" id="UP000650467"/>
    </source>
</evidence>
<keyword evidence="4" id="KW-1185">Reference proteome</keyword>
<sequence>MCSRTSRMLVAVALCALAGRLALAAPFATVTLADGSSYTYTRTDEPISAKDAAAACAAAGGQLASLSSADQVKQTLWSQAVVDAATEAASASDAITTLHWTGLKITWPSGARRMLRAVGASDASEGSGADDMMAKLVAEMDASDFPVPSMTSDGRRIPTEIRAHLFQQRKRALLSTSASSDASSLRRLQGTVNDGTGNEAPSLRGAELTWADGSSTDFVLANPGNLGFAACNRKKVSECCGAVFDIGAEPYPGSDFPTIFFYPCDASVAKVSGSIVPQGYTCVLEPVAALPGDTPSPSPKPAKGGKNKSPAPSTSTKTCKPGFAPAGVDKGAHTGGPKNVKPGDCRVCPTKTYSDDGTACKKCATVKGRGRTSCPTGH</sequence>
<gene>
    <name evidence="3" type="ORF">HXX76_003405</name>
</gene>
<reference evidence="3" key="1">
    <citation type="journal article" date="2020" name="bioRxiv">
        <title>Comparative genomics of Chlamydomonas.</title>
        <authorList>
            <person name="Craig R.J."/>
            <person name="Hasan A.R."/>
            <person name="Ness R.W."/>
            <person name="Keightley P.D."/>
        </authorList>
    </citation>
    <scope>NUCLEOTIDE SEQUENCE</scope>
    <source>
        <strain evidence="3">SAG 7.73</strain>
    </source>
</reference>
<feature type="region of interest" description="Disordered" evidence="1">
    <location>
        <begin position="292"/>
        <end position="321"/>
    </location>
</feature>
<feature type="signal peptide" evidence="2">
    <location>
        <begin position="1"/>
        <end position="24"/>
    </location>
</feature>
<dbReference type="Proteomes" id="UP000650467">
    <property type="component" value="Unassembled WGS sequence"/>
</dbReference>
<dbReference type="AlphaFoldDB" id="A0A835W8N9"/>
<organism evidence="3 4">
    <name type="scientific">Chlamydomonas incerta</name>
    <dbReference type="NCBI Taxonomy" id="51695"/>
    <lineage>
        <taxon>Eukaryota</taxon>
        <taxon>Viridiplantae</taxon>
        <taxon>Chlorophyta</taxon>
        <taxon>core chlorophytes</taxon>
        <taxon>Chlorophyceae</taxon>
        <taxon>CS clade</taxon>
        <taxon>Chlamydomonadales</taxon>
        <taxon>Chlamydomonadaceae</taxon>
        <taxon>Chlamydomonas</taxon>
    </lineage>
</organism>
<proteinExistence type="predicted"/>
<feature type="compositionally biased region" description="Low complexity" evidence="1">
    <location>
        <begin position="301"/>
        <end position="312"/>
    </location>
</feature>